<dbReference type="GO" id="GO:0007010">
    <property type="term" value="P:cytoskeleton organization"/>
    <property type="evidence" value="ECO:0007669"/>
    <property type="project" value="UniProtKB-ARBA"/>
</dbReference>
<dbReference type="InterPro" id="IPR001589">
    <property type="entry name" value="Actinin_actin-bd_CS"/>
</dbReference>
<comment type="caution">
    <text evidence="5">The sequence shown here is derived from an EMBL/GenBank/DDBJ whole genome shotgun (WGS) entry which is preliminary data.</text>
</comment>
<dbReference type="PANTHER" id="PTHR11915">
    <property type="entry name" value="SPECTRIN/FILAMIN RELATED CYTOSKELETAL PROTEIN"/>
    <property type="match status" value="1"/>
</dbReference>
<evidence type="ECO:0000313" key="6">
    <source>
        <dbReference type="Proteomes" id="UP000738402"/>
    </source>
</evidence>
<keyword evidence="2" id="KW-0009">Actin-binding</keyword>
<accession>A0AAN6D221</accession>
<dbReference type="EMBL" id="JAHLUH010000014">
    <property type="protein sequence ID" value="KAG7724960.1"/>
    <property type="molecule type" value="Genomic_DNA"/>
</dbReference>
<dbReference type="SUPFAM" id="SSF47576">
    <property type="entry name" value="Calponin-homology domain, CH-domain"/>
    <property type="match status" value="1"/>
</dbReference>
<dbReference type="Proteomes" id="UP000738402">
    <property type="component" value="Unassembled WGS sequence"/>
</dbReference>
<dbReference type="AlphaFoldDB" id="A0AAN6D221"/>
<dbReference type="SMART" id="SM00033">
    <property type="entry name" value="CH"/>
    <property type="match status" value="1"/>
</dbReference>
<name>A0AAN6D221_9ASCO</name>
<dbReference type="PROSITE" id="PS50021">
    <property type="entry name" value="CH"/>
    <property type="match status" value="1"/>
</dbReference>
<feature type="compositionally biased region" description="Basic and acidic residues" evidence="3">
    <location>
        <begin position="196"/>
        <end position="210"/>
    </location>
</feature>
<dbReference type="InterPro" id="IPR036872">
    <property type="entry name" value="CH_dom_sf"/>
</dbReference>
<proteinExistence type="predicted"/>
<dbReference type="GO" id="GO:0003779">
    <property type="term" value="F:actin binding"/>
    <property type="evidence" value="ECO:0007669"/>
    <property type="project" value="UniProtKB-KW"/>
</dbReference>
<gene>
    <name evidence="5" type="ORF">KL933_004393</name>
</gene>
<dbReference type="PROSITE" id="PS00020">
    <property type="entry name" value="ACTININ_2"/>
    <property type="match status" value="1"/>
</dbReference>
<protein>
    <recommendedName>
        <fullName evidence="4">Calponin-homology (CH) domain-containing protein</fullName>
    </recommendedName>
</protein>
<feature type="region of interest" description="Disordered" evidence="3">
    <location>
        <begin position="157"/>
        <end position="284"/>
    </location>
</feature>
<dbReference type="Pfam" id="PF00307">
    <property type="entry name" value="CH"/>
    <property type="match status" value="1"/>
</dbReference>
<reference evidence="5" key="1">
    <citation type="journal article" date="2021" name="G3 (Bethesda)">
        <title>Genomic diversity, chromosomal rearrangements, and interspecies hybridization in the ogataea polymorpha species complex.</title>
        <authorList>
            <person name="Hanson S.J."/>
            <person name="Cinneide E.O."/>
            <person name="Salzberg L.I."/>
            <person name="Wolfe K.H."/>
            <person name="McGowan J."/>
            <person name="Fitzpatrick D.A."/>
            <person name="Matlin K."/>
        </authorList>
    </citation>
    <scope>NUCLEOTIDE SEQUENCE</scope>
    <source>
        <strain evidence="5">83-405-1</strain>
    </source>
</reference>
<evidence type="ECO:0000256" key="3">
    <source>
        <dbReference type="SAM" id="MobiDB-lite"/>
    </source>
</evidence>
<evidence type="ECO:0000259" key="4">
    <source>
        <dbReference type="PROSITE" id="PS50021"/>
    </source>
</evidence>
<evidence type="ECO:0000313" key="5">
    <source>
        <dbReference type="EMBL" id="KAG7724960.1"/>
    </source>
</evidence>
<feature type="domain" description="Calponin-homology (CH)" evidence="4">
    <location>
        <begin position="22"/>
        <end position="129"/>
    </location>
</feature>
<organism evidence="5 6">
    <name type="scientific">Ogataea haglerorum</name>
    <dbReference type="NCBI Taxonomy" id="1937702"/>
    <lineage>
        <taxon>Eukaryota</taxon>
        <taxon>Fungi</taxon>
        <taxon>Dikarya</taxon>
        <taxon>Ascomycota</taxon>
        <taxon>Saccharomycotina</taxon>
        <taxon>Pichiomycetes</taxon>
        <taxon>Pichiales</taxon>
        <taxon>Pichiaceae</taxon>
        <taxon>Ogataea</taxon>
    </lineage>
</organism>
<evidence type="ECO:0000256" key="2">
    <source>
        <dbReference type="ARBA" id="ARBA00023203"/>
    </source>
</evidence>
<evidence type="ECO:0000256" key="1">
    <source>
        <dbReference type="ARBA" id="ARBA00022737"/>
    </source>
</evidence>
<feature type="compositionally biased region" description="Basic and acidic residues" evidence="3">
    <location>
        <begin position="225"/>
        <end position="273"/>
    </location>
</feature>
<dbReference type="InterPro" id="IPR001715">
    <property type="entry name" value="CH_dom"/>
</dbReference>
<dbReference type="Gene3D" id="1.10.418.10">
    <property type="entry name" value="Calponin-like domain"/>
    <property type="match status" value="1"/>
</dbReference>
<sequence>MSDTLIIKSISSHDVSLKEWIQVQEKTFLRWINSKLQSHNHAPLLSLSDLGSGVDLYHLLKCLDPDFDLLPIYQRPNLKFQKMENVSRILDYLKHRQGLQIHNIGAEDIVDGNSKLTLGLIWLLLLNYTVFDSSDEADAFSKKELLLRWCKKVTSSPAGLPARRENDKPGQTGAGHGGGRVRGDLAAAGPGKRRLRETGREEHRRVRESVLRPLQQGARERRCRHQDATRDVSRRGDRDHRAQNRVSREPGAADREHAGDAERDAAAGRRRGGEAGVSEDVQGWQEAALPGAVLEAGVDAQQDQLDAGGVPLEPAVGAAGPRVAGRAGAAQEGCCAGAGAEQRRGCAAGAAERGLFPQAAPPQPRRERGA</sequence>
<keyword evidence="1" id="KW-0677">Repeat</keyword>